<reference evidence="4 5" key="1">
    <citation type="submission" date="2019-12" db="EMBL/GenBank/DDBJ databases">
        <authorList>
            <person name="Huq M.A."/>
        </authorList>
    </citation>
    <scope>NUCLEOTIDE SEQUENCE [LARGE SCALE GENOMIC DNA]</scope>
    <source>
        <strain evidence="4 5">MAH-18</strain>
    </source>
</reference>
<dbReference type="RefSeq" id="WP_181645218.1">
    <property type="nucleotide sequence ID" value="NZ_WSEK01000004.1"/>
</dbReference>
<keyword evidence="1 2" id="KW-0238">DNA-binding</keyword>
<dbReference type="Proteomes" id="UP000473525">
    <property type="component" value="Unassembled WGS sequence"/>
</dbReference>
<feature type="DNA-binding region" description="H-T-H motif" evidence="2">
    <location>
        <begin position="23"/>
        <end position="42"/>
    </location>
</feature>
<dbReference type="GO" id="GO:0003700">
    <property type="term" value="F:DNA-binding transcription factor activity"/>
    <property type="evidence" value="ECO:0007669"/>
    <property type="project" value="TreeGrafter"/>
</dbReference>
<dbReference type="SUPFAM" id="SSF46689">
    <property type="entry name" value="Homeodomain-like"/>
    <property type="match status" value="1"/>
</dbReference>
<name>A0A6L6XSQ8_9ACTN</name>
<dbReference type="PROSITE" id="PS50977">
    <property type="entry name" value="HTH_TETR_2"/>
    <property type="match status" value="1"/>
</dbReference>
<dbReference type="PRINTS" id="PR00455">
    <property type="entry name" value="HTHTETR"/>
</dbReference>
<feature type="domain" description="HTH tetR-type" evidence="3">
    <location>
        <begin position="1"/>
        <end position="60"/>
    </location>
</feature>
<evidence type="ECO:0000313" key="5">
    <source>
        <dbReference type="Proteomes" id="UP000473525"/>
    </source>
</evidence>
<sequence length="155" mass="16648">MKTEAILDAAAGLFAGRGVNAVGMGEIARAAGCSRATLYRYFPDRHELHVAFVQREARRIGGLLPTDDPVEAILAALREVRARPELLAWFGAADAGTTAELAQSEAVVGMLGDGETARWLVRVIVSLLIVPGRDETEERALVERFVVPGVLGARR</sequence>
<dbReference type="EMBL" id="WSEK01000004">
    <property type="protein sequence ID" value="MVQ49842.1"/>
    <property type="molecule type" value="Genomic_DNA"/>
</dbReference>
<gene>
    <name evidence="4" type="ORF">GON03_11665</name>
</gene>
<dbReference type="InterPro" id="IPR050109">
    <property type="entry name" value="HTH-type_TetR-like_transc_reg"/>
</dbReference>
<organism evidence="4 5">
    <name type="scientific">Nocardioides agri</name>
    <dbReference type="NCBI Taxonomy" id="2682843"/>
    <lineage>
        <taxon>Bacteria</taxon>
        <taxon>Bacillati</taxon>
        <taxon>Actinomycetota</taxon>
        <taxon>Actinomycetes</taxon>
        <taxon>Propionibacteriales</taxon>
        <taxon>Nocardioidaceae</taxon>
        <taxon>Nocardioides</taxon>
    </lineage>
</organism>
<proteinExistence type="predicted"/>
<dbReference type="InterPro" id="IPR001647">
    <property type="entry name" value="HTH_TetR"/>
</dbReference>
<keyword evidence="5" id="KW-1185">Reference proteome</keyword>
<dbReference type="Gene3D" id="1.10.357.10">
    <property type="entry name" value="Tetracycline Repressor, domain 2"/>
    <property type="match status" value="1"/>
</dbReference>
<evidence type="ECO:0000256" key="2">
    <source>
        <dbReference type="PROSITE-ProRule" id="PRU00335"/>
    </source>
</evidence>
<comment type="caution">
    <text evidence="4">The sequence shown here is derived from an EMBL/GenBank/DDBJ whole genome shotgun (WGS) entry which is preliminary data.</text>
</comment>
<evidence type="ECO:0000256" key="1">
    <source>
        <dbReference type="ARBA" id="ARBA00023125"/>
    </source>
</evidence>
<dbReference type="AlphaFoldDB" id="A0A6L6XSQ8"/>
<dbReference type="GO" id="GO:0000976">
    <property type="term" value="F:transcription cis-regulatory region binding"/>
    <property type="evidence" value="ECO:0007669"/>
    <property type="project" value="TreeGrafter"/>
</dbReference>
<accession>A0A6L6XSQ8</accession>
<dbReference type="PANTHER" id="PTHR30055">
    <property type="entry name" value="HTH-TYPE TRANSCRIPTIONAL REGULATOR RUTR"/>
    <property type="match status" value="1"/>
</dbReference>
<dbReference type="PANTHER" id="PTHR30055:SF200">
    <property type="entry name" value="HTH-TYPE TRANSCRIPTIONAL REPRESSOR BDCR"/>
    <property type="match status" value="1"/>
</dbReference>
<dbReference type="Pfam" id="PF00440">
    <property type="entry name" value="TetR_N"/>
    <property type="match status" value="1"/>
</dbReference>
<dbReference type="InterPro" id="IPR009057">
    <property type="entry name" value="Homeodomain-like_sf"/>
</dbReference>
<evidence type="ECO:0000259" key="3">
    <source>
        <dbReference type="PROSITE" id="PS50977"/>
    </source>
</evidence>
<protein>
    <submittedName>
        <fullName evidence="4">TetR family transcriptional regulator</fullName>
    </submittedName>
</protein>
<evidence type="ECO:0000313" key="4">
    <source>
        <dbReference type="EMBL" id="MVQ49842.1"/>
    </source>
</evidence>